<dbReference type="GO" id="GO:0003735">
    <property type="term" value="F:structural constituent of ribosome"/>
    <property type="evidence" value="ECO:0007669"/>
    <property type="project" value="InterPro"/>
</dbReference>
<dbReference type="Proteomes" id="UP000314981">
    <property type="component" value="Chromosome 3"/>
</dbReference>
<dbReference type="GO" id="GO:1990904">
    <property type="term" value="C:ribonucleoprotein complex"/>
    <property type="evidence" value="ECO:0007669"/>
    <property type="project" value="UniProtKB-KW"/>
</dbReference>
<keyword evidence="10" id="KW-1185">Reference proteome</keyword>
<protein>
    <recommendedName>
        <fullName evidence="7">Large ribosomal subunit protein mL37</fullName>
    </recommendedName>
    <alternativeName>
        <fullName evidence="8">39S ribosomal protein L37, mitochondrial</fullName>
    </alternativeName>
</protein>
<reference evidence="9 10" key="1">
    <citation type="submission" date="2018-11" db="EMBL/GenBank/DDBJ databases">
        <title>Haplotype-resolved cattle genomes.</title>
        <authorList>
            <person name="Low W.Y."/>
            <person name="Tearle R."/>
            <person name="Bickhart D.M."/>
            <person name="Rosen B.D."/>
            <person name="Koren S."/>
            <person name="Rhie A."/>
            <person name="Hiendleder S."/>
            <person name="Phillippy A.M."/>
            <person name="Smith T.P.L."/>
            <person name="Williams J.L."/>
        </authorList>
    </citation>
    <scope>NUCLEOTIDE SEQUENCE [LARGE SCALE GENOMIC DNA]</scope>
</reference>
<evidence type="ECO:0000256" key="5">
    <source>
        <dbReference type="ARBA" id="ARBA00023274"/>
    </source>
</evidence>
<proteinExistence type="inferred from homology"/>
<evidence type="ECO:0000313" key="10">
    <source>
        <dbReference type="Proteomes" id="UP000314981"/>
    </source>
</evidence>
<dbReference type="PANTHER" id="PTHR15889">
    <property type="entry name" value="MITOCHONDRIAL RIBOSOMAL PROTEIN L37"/>
    <property type="match status" value="1"/>
</dbReference>
<name>A0A4W2F0H6_BOBOX</name>
<dbReference type="GO" id="GO:0006412">
    <property type="term" value="P:translation"/>
    <property type="evidence" value="ECO:0007669"/>
    <property type="project" value="InterPro"/>
</dbReference>
<dbReference type="InterPro" id="IPR052482">
    <property type="entry name" value="mtLSU_mL37"/>
</dbReference>
<evidence type="ECO:0000256" key="1">
    <source>
        <dbReference type="ARBA" id="ARBA00004173"/>
    </source>
</evidence>
<sequence length="292" mass="32390">TSGACDPRESRSLLPWTGCMRFLDWSPSPSRGRCTLCPGWHDQSSRPGTPAGRTRSSAACPRCRSIPYTRMRSATSSTSVAASSRSTLIQVHGSSGAQLNAKDPLPPIASREEVEATKNHVLETFSPISPTISLQECHIYDVNDDMGFREGYPYPCPHTLYLLESANLRAHRFQPDQLRAKMILFAFGNALAQARLLYGNDPKVLEQPVVVQSVGTDGRVFQFLVLQLNTTDLASEEGIKNLVWVDSDQLLYQHFWCLPVIKKKVVVEPVGPTGFQPETFRKFLALYLHGAV</sequence>
<dbReference type="GO" id="GO:0005739">
    <property type="term" value="C:mitochondrion"/>
    <property type="evidence" value="ECO:0007669"/>
    <property type="project" value="UniProtKB-SubCell"/>
</dbReference>
<evidence type="ECO:0000313" key="9">
    <source>
        <dbReference type="Ensembl" id="ENSBIXP00000042551.1"/>
    </source>
</evidence>
<keyword evidence="4" id="KW-0496">Mitochondrion</keyword>
<evidence type="ECO:0000256" key="2">
    <source>
        <dbReference type="ARBA" id="ARBA00022946"/>
    </source>
</evidence>
<reference evidence="9" key="3">
    <citation type="submission" date="2025-09" db="UniProtKB">
        <authorList>
            <consortium name="Ensembl"/>
        </authorList>
    </citation>
    <scope>IDENTIFICATION</scope>
</reference>
<dbReference type="AlphaFoldDB" id="A0A4W2F0H6"/>
<dbReference type="Pfam" id="PF07147">
    <property type="entry name" value="PDCD9"/>
    <property type="match status" value="1"/>
</dbReference>
<evidence type="ECO:0000256" key="3">
    <source>
        <dbReference type="ARBA" id="ARBA00022980"/>
    </source>
</evidence>
<dbReference type="Ensembl" id="ENSBIXT00000040465.1">
    <property type="protein sequence ID" value="ENSBIXP00000042551.1"/>
    <property type="gene ID" value="ENSBIXG00000026551.1"/>
</dbReference>
<dbReference type="PANTHER" id="PTHR15889:SF2">
    <property type="entry name" value="LARGE RIBOSOMAL SUBUNIT PROTEIN ML37"/>
    <property type="match status" value="1"/>
</dbReference>
<dbReference type="InterPro" id="IPR010793">
    <property type="entry name" value="Ribosomal_mL37/mL65"/>
</dbReference>
<evidence type="ECO:0000256" key="7">
    <source>
        <dbReference type="ARBA" id="ARBA00039442"/>
    </source>
</evidence>
<reference evidence="9" key="2">
    <citation type="submission" date="2025-08" db="UniProtKB">
        <authorList>
            <consortium name="Ensembl"/>
        </authorList>
    </citation>
    <scope>IDENTIFICATION</scope>
</reference>
<keyword evidence="3" id="KW-0689">Ribosomal protein</keyword>
<keyword evidence="5" id="KW-0687">Ribonucleoprotein</keyword>
<comment type="similarity">
    <text evidence="6">Belongs to the mitochondrion-specific ribosomal protein mL37 family.</text>
</comment>
<dbReference type="GO" id="GO:0005840">
    <property type="term" value="C:ribosome"/>
    <property type="evidence" value="ECO:0007669"/>
    <property type="project" value="UniProtKB-KW"/>
</dbReference>
<organism evidence="9 10">
    <name type="scientific">Bos indicus x Bos taurus</name>
    <name type="common">Hybrid cattle</name>
    <dbReference type="NCBI Taxonomy" id="30522"/>
    <lineage>
        <taxon>Eukaryota</taxon>
        <taxon>Metazoa</taxon>
        <taxon>Chordata</taxon>
        <taxon>Craniata</taxon>
        <taxon>Vertebrata</taxon>
        <taxon>Euteleostomi</taxon>
        <taxon>Mammalia</taxon>
        <taxon>Eutheria</taxon>
        <taxon>Laurasiatheria</taxon>
        <taxon>Artiodactyla</taxon>
        <taxon>Ruminantia</taxon>
        <taxon>Pecora</taxon>
        <taxon>Bovidae</taxon>
        <taxon>Bovinae</taxon>
        <taxon>Bos</taxon>
    </lineage>
</organism>
<accession>A0A4W2F0H6</accession>
<comment type="subcellular location">
    <subcellularLocation>
        <location evidence="1">Mitochondrion</location>
    </subcellularLocation>
</comment>
<evidence type="ECO:0000256" key="6">
    <source>
        <dbReference type="ARBA" id="ARBA00037985"/>
    </source>
</evidence>
<keyword evidence="2" id="KW-0809">Transit peptide</keyword>
<evidence type="ECO:0000256" key="4">
    <source>
        <dbReference type="ARBA" id="ARBA00023128"/>
    </source>
</evidence>
<evidence type="ECO:0000256" key="8">
    <source>
        <dbReference type="ARBA" id="ARBA00041617"/>
    </source>
</evidence>